<dbReference type="Proteomes" id="UP000276776">
    <property type="component" value="Unassembled WGS sequence"/>
</dbReference>
<reference evidence="2 3" key="2">
    <citation type="submission" date="2018-11" db="EMBL/GenBank/DDBJ databases">
        <authorList>
            <consortium name="Pathogen Informatics"/>
        </authorList>
    </citation>
    <scope>NUCLEOTIDE SEQUENCE [LARGE SCALE GENOMIC DNA]</scope>
</reference>
<evidence type="ECO:0000313" key="2">
    <source>
        <dbReference type="EMBL" id="VDN07457.1"/>
    </source>
</evidence>
<dbReference type="AlphaFoldDB" id="A0A0N5D9J1"/>
<protein>
    <submittedName>
        <fullName evidence="4">IRS-type PTB domain-containing protein</fullName>
    </submittedName>
</protein>
<dbReference type="OrthoDB" id="5831187at2759"/>
<name>A0A0N5D9J1_THECL</name>
<dbReference type="EMBL" id="UYYF01004882">
    <property type="protein sequence ID" value="VDN07457.1"/>
    <property type="molecule type" value="Genomic_DNA"/>
</dbReference>
<evidence type="ECO:0000256" key="1">
    <source>
        <dbReference type="SAM" id="MobiDB-lite"/>
    </source>
</evidence>
<evidence type="ECO:0000313" key="4">
    <source>
        <dbReference type="WBParaSite" id="TCLT_0000980501-mRNA-1"/>
    </source>
</evidence>
<feature type="region of interest" description="Disordered" evidence="1">
    <location>
        <begin position="143"/>
        <end position="174"/>
    </location>
</feature>
<feature type="compositionally biased region" description="Acidic residues" evidence="1">
    <location>
        <begin position="164"/>
        <end position="174"/>
    </location>
</feature>
<proteinExistence type="predicted"/>
<dbReference type="WBParaSite" id="TCLT_0000980501-mRNA-1">
    <property type="protein sequence ID" value="TCLT_0000980501-mRNA-1"/>
    <property type="gene ID" value="TCLT_0000980501"/>
</dbReference>
<organism evidence="4">
    <name type="scientific">Thelazia callipaeda</name>
    <name type="common">Oriental eyeworm</name>
    <name type="synonym">Parasitic nematode</name>
    <dbReference type="NCBI Taxonomy" id="103827"/>
    <lineage>
        <taxon>Eukaryota</taxon>
        <taxon>Metazoa</taxon>
        <taxon>Ecdysozoa</taxon>
        <taxon>Nematoda</taxon>
        <taxon>Chromadorea</taxon>
        <taxon>Rhabditida</taxon>
        <taxon>Spirurina</taxon>
        <taxon>Spiruromorpha</taxon>
        <taxon>Thelazioidea</taxon>
        <taxon>Thelaziidae</taxon>
        <taxon>Thelazia</taxon>
    </lineage>
</organism>
<evidence type="ECO:0000313" key="3">
    <source>
        <dbReference type="Proteomes" id="UP000276776"/>
    </source>
</evidence>
<sequence length="174" mass="19790">MTAVRDSLCNLEPIQIPRPQISGLQFIPTRGRLGFYKEALYYSLNTLFKNHETDIKIFYTIRRDGENYGVEMKPIGPRRPVLSQELFMDNSAEKQSANTQKVVSDETENTINVKPVSGKKVRVYLKKLSSHNFTSKLATETYLLTSPEDKDSQKSSDSSPYPEPDYDIAESNDS</sequence>
<reference evidence="4" key="1">
    <citation type="submission" date="2017-02" db="UniProtKB">
        <authorList>
            <consortium name="WormBaseParasite"/>
        </authorList>
    </citation>
    <scope>IDENTIFICATION</scope>
</reference>
<gene>
    <name evidence="2" type="ORF">TCLT_LOCUS9794</name>
</gene>
<accession>A0A0N5D9J1</accession>
<keyword evidence="3" id="KW-1185">Reference proteome</keyword>